<accession>A0A1I4D8I8</accession>
<evidence type="ECO:0000256" key="1">
    <source>
        <dbReference type="SAM" id="SignalP"/>
    </source>
</evidence>
<dbReference type="InterPro" id="IPR011944">
    <property type="entry name" value="Steroid_delta5-4_isomerase"/>
</dbReference>
<feature type="signal peptide" evidence="1">
    <location>
        <begin position="1"/>
        <end position="22"/>
    </location>
</feature>
<feature type="chain" id="PRO_5009302624" description="SnoaL-like domain-containing protein" evidence="1">
    <location>
        <begin position="23"/>
        <end position="156"/>
    </location>
</feature>
<dbReference type="RefSeq" id="WP_149762383.1">
    <property type="nucleotide sequence ID" value="NZ_BSPE01000060.1"/>
</dbReference>
<keyword evidence="1" id="KW-0732">Signal</keyword>
<protein>
    <recommendedName>
        <fullName evidence="2">SnoaL-like domain-containing protein</fullName>
    </recommendedName>
</protein>
<sequence>MPGIATTILAGAILALSNAAVATESNDTAAIEQVLEAYEQALNSSDTDAVLRLYAPDGVFMPQYIPSSIGADAVRNAYWNVFSAVKLSFRLDIAEIVQVAPEWAFARTNSAGTVTVRTSNHTLAEAIQQFFVLQKLAAGGWKIAHYSFASTTPPRE</sequence>
<dbReference type="Proteomes" id="UP000323300">
    <property type="component" value="Unassembled WGS sequence"/>
</dbReference>
<name>A0A1I4D8I8_9HYPH</name>
<organism evidence="3 4">
    <name type="scientific">Neomesorhizobium albiziae</name>
    <dbReference type="NCBI Taxonomy" id="335020"/>
    <lineage>
        <taxon>Bacteria</taxon>
        <taxon>Pseudomonadati</taxon>
        <taxon>Pseudomonadota</taxon>
        <taxon>Alphaproteobacteria</taxon>
        <taxon>Hyphomicrobiales</taxon>
        <taxon>Phyllobacteriaceae</taxon>
        <taxon>Neomesorhizobium</taxon>
    </lineage>
</organism>
<gene>
    <name evidence="3" type="ORF">SAMN04488498_11652</name>
</gene>
<evidence type="ECO:0000259" key="2">
    <source>
        <dbReference type="Pfam" id="PF13577"/>
    </source>
</evidence>
<reference evidence="3 4" key="1">
    <citation type="submission" date="2016-10" db="EMBL/GenBank/DDBJ databases">
        <authorList>
            <person name="Varghese N."/>
            <person name="Submissions S."/>
        </authorList>
    </citation>
    <scope>NUCLEOTIDE SEQUENCE [LARGE SCALE GENOMIC DNA]</scope>
    <source>
        <strain evidence="3 4">DSM 21822</strain>
    </source>
</reference>
<feature type="domain" description="SnoaL-like" evidence="2">
    <location>
        <begin position="24"/>
        <end position="146"/>
    </location>
</feature>
<dbReference type="AlphaFoldDB" id="A0A1I4D8I8"/>
<dbReference type="EMBL" id="FOSL01000016">
    <property type="protein sequence ID" value="SFK89179.1"/>
    <property type="molecule type" value="Genomic_DNA"/>
</dbReference>
<dbReference type="InterPro" id="IPR032710">
    <property type="entry name" value="NTF2-like_dom_sf"/>
</dbReference>
<dbReference type="CDD" id="cd00531">
    <property type="entry name" value="NTF2_like"/>
    <property type="match status" value="1"/>
</dbReference>
<dbReference type="SUPFAM" id="SSF54427">
    <property type="entry name" value="NTF2-like"/>
    <property type="match status" value="1"/>
</dbReference>
<evidence type="ECO:0000313" key="4">
    <source>
        <dbReference type="Proteomes" id="UP000323300"/>
    </source>
</evidence>
<dbReference type="Gene3D" id="3.10.450.50">
    <property type="match status" value="1"/>
</dbReference>
<keyword evidence="4" id="KW-1185">Reference proteome</keyword>
<evidence type="ECO:0000313" key="3">
    <source>
        <dbReference type="EMBL" id="SFK89179.1"/>
    </source>
</evidence>
<dbReference type="NCBIfam" id="TIGR02246">
    <property type="entry name" value="SgcJ/EcaC family oxidoreductase"/>
    <property type="match status" value="1"/>
</dbReference>
<dbReference type="OrthoDB" id="8419963at2"/>
<proteinExistence type="predicted"/>
<dbReference type="Pfam" id="PF13577">
    <property type="entry name" value="SnoaL_4"/>
    <property type="match status" value="1"/>
</dbReference>
<dbReference type="InterPro" id="IPR037401">
    <property type="entry name" value="SnoaL-like"/>
</dbReference>